<comment type="caution">
    <text evidence="2">The sequence shown here is derived from an EMBL/GenBank/DDBJ whole genome shotgun (WGS) entry which is preliminary data.</text>
</comment>
<gene>
    <name evidence="2" type="ORF">FHG66_02950</name>
</gene>
<dbReference type="RefSeq" id="WP_139075188.1">
    <property type="nucleotide sequence ID" value="NZ_VDFU01000002.1"/>
</dbReference>
<dbReference type="Pfam" id="PF06568">
    <property type="entry name" value="YjiS-like"/>
    <property type="match status" value="1"/>
</dbReference>
<organism evidence="2 3">
    <name type="scientific">Rubellimicrobium rubrum</name>
    <dbReference type="NCBI Taxonomy" id="2585369"/>
    <lineage>
        <taxon>Bacteria</taxon>
        <taxon>Pseudomonadati</taxon>
        <taxon>Pseudomonadota</taxon>
        <taxon>Alphaproteobacteria</taxon>
        <taxon>Rhodobacterales</taxon>
        <taxon>Roseobacteraceae</taxon>
        <taxon>Rubellimicrobium</taxon>
    </lineage>
</organism>
<reference evidence="2 3" key="1">
    <citation type="submission" date="2019-06" db="EMBL/GenBank/DDBJ databases">
        <title>YIM 131921 draft genome.</title>
        <authorList>
            <person name="Jiang L."/>
        </authorList>
    </citation>
    <scope>NUCLEOTIDE SEQUENCE [LARGE SCALE GENOMIC DNA]</scope>
    <source>
        <strain evidence="2 3">YIM 131921</strain>
    </source>
</reference>
<dbReference type="EMBL" id="VDFU01000002">
    <property type="protein sequence ID" value="TNC52504.1"/>
    <property type="molecule type" value="Genomic_DNA"/>
</dbReference>
<keyword evidence="3" id="KW-1185">Reference proteome</keyword>
<accession>A0A5C4N6C3</accession>
<dbReference type="InterPro" id="IPR009506">
    <property type="entry name" value="YjiS-like"/>
</dbReference>
<feature type="domain" description="YjiS-like" evidence="1">
    <location>
        <begin position="27"/>
        <end position="63"/>
    </location>
</feature>
<dbReference type="AlphaFoldDB" id="A0A5C4N6C3"/>
<protein>
    <submittedName>
        <fullName evidence="2">DUF1127 domain-containing protein</fullName>
    </submittedName>
</protein>
<dbReference type="OrthoDB" id="8244198at2"/>
<evidence type="ECO:0000259" key="1">
    <source>
        <dbReference type="Pfam" id="PF06568"/>
    </source>
</evidence>
<sequence>MAHLTETSRSYSDASLLSRLGTLPSELADRFARFRRYHETLNELTSLSDRDLADVGLHRSQLREIAAQAAYEA</sequence>
<name>A0A5C4N6C3_9RHOB</name>
<proteinExistence type="predicted"/>
<evidence type="ECO:0000313" key="3">
    <source>
        <dbReference type="Proteomes" id="UP000305887"/>
    </source>
</evidence>
<evidence type="ECO:0000313" key="2">
    <source>
        <dbReference type="EMBL" id="TNC52504.1"/>
    </source>
</evidence>
<dbReference type="Proteomes" id="UP000305887">
    <property type="component" value="Unassembled WGS sequence"/>
</dbReference>